<proteinExistence type="predicted"/>
<protein>
    <submittedName>
        <fullName evidence="1 2">Uncharacterized protein</fullName>
    </submittedName>
</protein>
<name>A0A0R0GHJ8_SOYBN</name>
<reference evidence="1 2" key="1">
    <citation type="journal article" date="2010" name="Nature">
        <title>Genome sequence of the palaeopolyploid soybean.</title>
        <authorList>
            <person name="Schmutz J."/>
            <person name="Cannon S.B."/>
            <person name="Schlueter J."/>
            <person name="Ma J."/>
            <person name="Mitros T."/>
            <person name="Nelson W."/>
            <person name="Hyten D.L."/>
            <person name="Song Q."/>
            <person name="Thelen J.J."/>
            <person name="Cheng J."/>
            <person name="Xu D."/>
            <person name="Hellsten U."/>
            <person name="May G.D."/>
            <person name="Yu Y."/>
            <person name="Sakurai T."/>
            <person name="Umezawa T."/>
            <person name="Bhattacharyya M.K."/>
            <person name="Sandhu D."/>
            <person name="Valliyodan B."/>
            <person name="Lindquist E."/>
            <person name="Peto M."/>
            <person name="Grant D."/>
            <person name="Shu S."/>
            <person name="Goodstein D."/>
            <person name="Barry K."/>
            <person name="Futrell-Griggs M."/>
            <person name="Abernathy B."/>
            <person name="Du J."/>
            <person name="Tian Z."/>
            <person name="Zhu L."/>
            <person name="Gill N."/>
            <person name="Joshi T."/>
            <person name="Libault M."/>
            <person name="Sethuraman A."/>
            <person name="Zhang X.-C."/>
            <person name="Shinozaki K."/>
            <person name="Nguyen H.T."/>
            <person name="Wing R.A."/>
            <person name="Cregan P."/>
            <person name="Specht J."/>
            <person name="Grimwood J."/>
            <person name="Rokhsar D."/>
            <person name="Stacey G."/>
            <person name="Shoemaker R.C."/>
            <person name="Jackson S.A."/>
        </authorList>
    </citation>
    <scope>NUCLEOTIDE SEQUENCE</scope>
    <source>
        <strain evidence="2">cv. Williams 82</strain>
        <tissue evidence="1">Callus</tissue>
    </source>
</reference>
<reference evidence="2" key="2">
    <citation type="submission" date="2018-02" db="UniProtKB">
        <authorList>
            <consortium name="EnsemblPlants"/>
        </authorList>
    </citation>
    <scope>IDENTIFICATION</scope>
    <source>
        <strain evidence="2">Williams 82</strain>
    </source>
</reference>
<reference evidence="1" key="3">
    <citation type="submission" date="2018-07" db="EMBL/GenBank/DDBJ databases">
        <title>WGS assembly of Glycine max.</title>
        <authorList>
            <person name="Schmutz J."/>
            <person name="Cannon S."/>
            <person name="Schlueter J."/>
            <person name="Ma J."/>
            <person name="Mitros T."/>
            <person name="Nelson W."/>
            <person name="Hyten D."/>
            <person name="Song Q."/>
            <person name="Thelen J."/>
            <person name="Cheng J."/>
            <person name="Xu D."/>
            <person name="Hellsten U."/>
            <person name="May G."/>
            <person name="Yu Y."/>
            <person name="Sakurai T."/>
            <person name="Umezawa T."/>
            <person name="Bhattacharyya M."/>
            <person name="Sandhu D."/>
            <person name="Valliyodan B."/>
            <person name="Lindquist E."/>
            <person name="Peto M."/>
            <person name="Grant D."/>
            <person name="Shu S."/>
            <person name="Goodstein D."/>
            <person name="Barry K."/>
            <person name="Futrell-Griggs M."/>
            <person name="Abernathy B."/>
            <person name="Du J."/>
            <person name="Tian Z."/>
            <person name="Zhu L."/>
            <person name="Gill N."/>
            <person name="Joshi T."/>
            <person name="Libault M."/>
            <person name="Sethuraman A."/>
            <person name="Zhang X."/>
            <person name="Shinozaki K."/>
            <person name="Nguyen H."/>
            <person name="Wing R."/>
            <person name="Cregan P."/>
            <person name="Specht J."/>
            <person name="Grimwood J."/>
            <person name="Rokhsar D."/>
            <person name="Stacey G."/>
            <person name="Shoemaker R."/>
            <person name="Jackson S."/>
        </authorList>
    </citation>
    <scope>NUCLEOTIDE SEQUENCE</scope>
    <source>
        <tissue evidence="1">Callus</tissue>
    </source>
</reference>
<evidence type="ECO:0000313" key="1">
    <source>
        <dbReference type="EMBL" id="KRH17735.1"/>
    </source>
</evidence>
<evidence type="ECO:0000313" key="3">
    <source>
        <dbReference type="Proteomes" id="UP000008827"/>
    </source>
</evidence>
<dbReference type="EMBL" id="CM000846">
    <property type="protein sequence ID" value="KRH17735.1"/>
    <property type="molecule type" value="Genomic_DNA"/>
</dbReference>
<dbReference type="Proteomes" id="UP000008827">
    <property type="component" value="Chromosome 13"/>
</dbReference>
<keyword evidence="3" id="KW-1185">Reference proteome</keyword>
<organism evidence="1">
    <name type="scientific">Glycine max</name>
    <name type="common">Soybean</name>
    <name type="synonym">Glycine hispida</name>
    <dbReference type="NCBI Taxonomy" id="3847"/>
    <lineage>
        <taxon>Eukaryota</taxon>
        <taxon>Viridiplantae</taxon>
        <taxon>Streptophyta</taxon>
        <taxon>Embryophyta</taxon>
        <taxon>Tracheophyta</taxon>
        <taxon>Spermatophyta</taxon>
        <taxon>Magnoliopsida</taxon>
        <taxon>eudicotyledons</taxon>
        <taxon>Gunneridae</taxon>
        <taxon>Pentapetalae</taxon>
        <taxon>rosids</taxon>
        <taxon>fabids</taxon>
        <taxon>Fabales</taxon>
        <taxon>Fabaceae</taxon>
        <taxon>Papilionoideae</taxon>
        <taxon>50 kb inversion clade</taxon>
        <taxon>NPAAA clade</taxon>
        <taxon>indigoferoid/millettioid clade</taxon>
        <taxon>Phaseoleae</taxon>
        <taxon>Glycine</taxon>
        <taxon>Glycine subgen. Soja</taxon>
    </lineage>
</organism>
<dbReference type="AlphaFoldDB" id="A0A0R0GHJ8"/>
<dbReference type="EnsemblPlants" id="KRH17735">
    <property type="protein sequence ID" value="KRH17735"/>
    <property type="gene ID" value="GLYMA_13G011000"/>
</dbReference>
<dbReference type="InParanoid" id="A0A0R0GHJ8"/>
<sequence length="84" mass="9464">MPLKGVRHGVLPSDKNEARCLKHKASYYAILDGELFKTWLTTPLLKCLNCQQADYVMRELHEGICGLHTRGGSLATKVVRVGYY</sequence>
<evidence type="ECO:0000313" key="2">
    <source>
        <dbReference type="EnsemblPlants" id="KRH17735"/>
    </source>
</evidence>
<dbReference type="PANTHER" id="PTHR48475:SF2">
    <property type="entry name" value="RIBONUCLEASE H"/>
    <property type="match status" value="1"/>
</dbReference>
<accession>A0A0R0GHJ8</accession>
<dbReference type="Gramene" id="KRH17735">
    <property type="protein sequence ID" value="KRH17735"/>
    <property type="gene ID" value="GLYMA_13G011000"/>
</dbReference>
<dbReference type="PANTHER" id="PTHR48475">
    <property type="entry name" value="RIBONUCLEASE H"/>
    <property type="match status" value="1"/>
</dbReference>
<gene>
    <name evidence="1" type="ORF">GLYMA_13G011000</name>
</gene>